<dbReference type="RefSeq" id="WP_146890956.1">
    <property type="nucleotide sequence ID" value="NZ_BJXB01000043.1"/>
</dbReference>
<dbReference type="Proteomes" id="UP000321306">
    <property type="component" value="Unassembled WGS sequence"/>
</dbReference>
<feature type="chain" id="PRO_5021857784" evidence="2">
    <location>
        <begin position="21"/>
        <end position="338"/>
    </location>
</feature>
<keyword evidence="2" id="KW-0732">Signal</keyword>
<keyword evidence="4" id="KW-1185">Reference proteome</keyword>
<evidence type="ECO:0000313" key="3">
    <source>
        <dbReference type="EMBL" id="GEM49768.1"/>
    </source>
</evidence>
<reference evidence="3 4" key="1">
    <citation type="submission" date="2019-07" db="EMBL/GenBank/DDBJ databases">
        <title>Whole genome shotgun sequence of Deinococcus cellulosilyticus NBRC 106333.</title>
        <authorList>
            <person name="Hosoyama A."/>
            <person name="Uohara A."/>
            <person name="Ohji S."/>
            <person name="Ichikawa N."/>
        </authorList>
    </citation>
    <scope>NUCLEOTIDE SEQUENCE [LARGE SCALE GENOMIC DNA]</scope>
    <source>
        <strain evidence="3 4">NBRC 106333</strain>
    </source>
</reference>
<comment type="caution">
    <text evidence="3">The sequence shown here is derived from an EMBL/GenBank/DDBJ whole genome shotgun (WGS) entry which is preliminary data.</text>
</comment>
<dbReference type="PROSITE" id="PS51257">
    <property type="entry name" value="PROKAR_LIPOPROTEIN"/>
    <property type="match status" value="1"/>
</dbReference>
<evidence type="ECO:0000313" key="4">
    <source>
        <dbReference type="Proteomes" id="UP000321306"/>
    </source>
</evidence>
<dbReference type="EMBL" id="BJXB01000043">
    <property type="protein sequence ID" value="GEM49768.1"/>
    <property type="molecule type" value="Genomic_DNA"/>
</dbReference>
<proteinExistence type="predicted"/>
<organism evidence="3 4">
    <name type="scientific">Deinococcus cellulosilyticus (strain DSM 18568 / NBRC 106333 / KACC 11606 / 5516J-15)</name>
    <dbReference type="NCBI Taxonomy" id="1223518"/>
    <lineage>
        <taxon>Bacteria</taxon>
        <taxon>Thermotogati</taxon>
        <taxon>Deinococcota</taxon>
        <taxon>Deinococci</taxon>
        <taxon>Deinococcales</taxon>
        <taxon>Deinococcaceae</taxon>
        <taxon>Deinococcus</taxon>
    </lineage>
</organism>
<protein>
    <submittedName>
        <fullName evidence="3">Uncharacterized protein</fullName>
    </submittedName>
</protein>
<feature type="signal peptide" evidence="2">
    <location>
        <begin position="1"/>
        <end position="20"/>
    </location>
</feature>
<feature type="repeat" description="TPR" evidence="1">
    <location>
        <begin position="176"/>
        <end position="209"/>
    </location>
</feature>
<accession>A0A511NB68</accession>
<keyword evidence="1" id="KW-0802">TPR repeat</keyword>
<evidence type="ECO:0000256" key="1">
    <source>
        <dbReference type="PROSITE-ProRule" id="PRU00339"/>
    </source>
</evidence>
<dbReference type="AlphaFoldDB" id="A0A511NB68"/>
<dbReference type="InterPro" id="IPR019734">
    <property type="entry name" value="TPR_rpt"/>
</dbReference>
<sequence length="338" mass="38424">MTRKLLFFALPLLLTACSNSSSPEKAVQGYLKATFSGDLDTQYQLASAEDRAAWTLEEYKTRQQDADQFRFLVKDSTSKVISKDVDESGGWVTVETTGPDMTTLARDFIGMAFATGLSQDKNTEETLKKFLQEKYKNGVPKTTTTQEYEVVKEEGGWHVRTGWAEQKAKEEREQKAKNLAALAKTAAEKGDIEAAHTYYQESLKQNPGDSMVKYEAERVAEKYQAHQQLLTYKPYLKMEGLKIEMEDYGGFAPEAEPHLRGKIRNTGTETLTDLTLLITYRDKNKQAIGEKERHLVSSYMDRPFKPGFIYDLDENLKYDAPSEADWRYTGVEIASLKY</sequence>
<name>A0A511NB68_DEIC1</name>
<dbReference type="PROSITE" id="PS50005">
    <property type="entry name" value="TPR"/>
    <property type="match status" value="1"/>
</dbReference>
<gene>
    <name evidence="3" type="ORF">DC3_54030</name>
</gene>
<evidence type="ECO:0000256" key="2">
    <source>
        <dbReference type="SAM" id="SignalP"/>
    </source>
</evidence>